<name>A0A8H6TJY1_MYCCL</name>
<dbReference type="GO" id="GO:0050660">
    <property type="term" value="F:flavin adenine dinucleotide binding"/>
    <property type="evidence" value="ECO:0007669"/>
    <property type="project" value="UniProtKB-UniRule"/>
</dbReference>
<dbReference type="InterPro" id="IPR023173">
    <property type="entry name" value="NADPH_Cyt_P450_Rdtase_alpha"/>
</dbReference>
<feature type="binding site" evidence="9">
    <location>
        <position position="437"/>
    </location>
    <ligand>
        <name>NADP(+)</name>
        <dbReference type="ChEBI" id="CHEBI:58349"/>
    </ligand>
</feature>
<feature type="binding site" evidence="9">
    <location>
        <begin position="501"/>
        <end position="505"/>
    </location>
    <ligand>
        <name>NADP(+)</name>
        <dbReference type="ChEBI" id="CHEBI:58349"/>
    </ligand>
</feature>
<dbReference type="InterPro" id="IPR017927">
    <property type="entry name" value="FAD-bd_FR_type"/>
</dbReference>
<dbReference type="SUPFAM" id="SSF63380">
    <property type="entry name" value="Riboflavin synthase domain-like"/>
    <property type="match status" value="1"/>
</dbReference>
<evidence type="ECO:0000256" key="5">
    <source>
        <dbReference type="ARBA" id="ARBA00022643"/>
    </source>
</evidence>
<dbReference type="EMBL" id="JACAZE010000004">
    <property type="protein sequence ID" value="KAF7318067.1"/>
    <property type="molecule type" value="Genomic_DNA"/>
</dbReference>
<feature type="binding site" evidence="9">
    <location>
        <begin position="397"/>
        <end position="400"/>
    </location>
    <ligand>
        <name>FAD</name>
        <dbReference type="ChEBI" id="CHEBI:57692"/>
    </ligand>
</feature>
<feature type="binding site" evidence="9">
    <location>
        <begin position="363"/>
        <end position="366"/>
    </location>
    <ligand>
        <name>FAD</name>
        <dbReference type="ChEBI" id="CHEBI:57692"/>
    </ligand>
</feature>
<dbReference type="InterPro" id="IPR001094">
    <property type="entry name" value="Flavdoxin-like"/>
</dbReference>
<dbReference type="GO" id="GO:0050661">
    <property type="term" value="F:NADP binding"/>
    <property type="evidence" value="ECO:0007669"/>
    <property type="project" value="UniProtKB-UniRule"/>
</dbReference>
<dbReference type="Proteomes" id="UP000613580">
    <property type="component" value="Unassembled WGS sequence"/>
</dbReference>
<feature type="domain" description="FAD-binding FR-type" evidence="11">
    <location>
        <begin position="188"/>
        <end position="424"/>
    </location>
</feature>
<comment type="subunit">
    <text evidence="9">Interacts with DRE2; as part of the cytosolic iron-sulfur (Fe-S) protein assembly (CIA) machinery.</text>
</comment>
<dbReference type="GO" id="GO:0160246">
    <property type="term" value="F:NADPH-iron-sulfur [2Fe-2S] protein oxidoreductase activity"/>
    <property type="evidence" value="ECO:0007669"/>
    <property type="project" value="InterPro"/>
</dbReference>
<evidence type="ECO:0000256" key="4">
    <source>
        <dbReference type="ARBA" id="ARBA00022630"/>
    </source>
</evidence>
<keyword evidence="8 9" id="KW-0560">Oxidoreductase</keyword>
<evidence type="ECO:0000259" key="10">
    <source>
        <dbReference type="PROSITE" id="PS50902"/>
    </source>
</evidence>
<dbReference type="Gene3D" id="1.20.990.10">
    <property type="entry name" value="NADPH-cytochrome p450 Reductase, Chain A, domain 3"/>
    <property type="match status" value="1"/>
</dbReference>
<keyword evidence="13" id="KW-1185">Reference proteome</keyword>
<dbReference type="InterPro" id="IPR039261">
    <property type="entry name" value="FNR_nucleotide-bd"/>
</dbReference>
<dbReference type="PROSITE" id="PS51384">
    <property type="entry name" value="FAD_FR"/>
    <property type="match status" value="1"/>
</dbReference>
<comment type="caution">
    <text evidence="9">Lacks conserved residue(s) required for the propagation of feature annotation.</text>
</comment>
<organism evidence="12 13">
    <name type="scientific">Mycena chlorophos</name>
    <name type="common">Agaric fungus</name>
    <name type="synonym">Agaricus chlorophos</name>
    <dbReference type="NCBI Taxonomy" id="658473"/>
    <lineage>
        <taxon>Eukaryota</taxon>
        <taxon>Fungi</taxon>
        <taxon>Dikarya</taxon>
        <taxon>Basidiomycota</taxon>
        <taxon>Agaricomycotina</taxon>
        <taxon>Agaricomycetes</taxon>
        <taxon>Agaricomycetidae</taxon>
        <taxon>Agaricales</taxon>
        <taxon>Marasmiineae</taxon>
        <taxon>Mycenaceae</taxon>
        <taxon>Mycena</taxon>
    </lineage>
</organism>
<dbReference type="GO" id="GO:0005829">
    <property type="term" value="C:cytosol"/>
    <property type="evidence" value="ECO:0007669"/>
    <property type="project" value="TreeGrafter"/>
</dbReference>
<keyword evidence="7 9" id="KW-0521">NADP</keyword>
<dbReference type="InterPro" id="IPR001433">
    <property type="entry name" value="OxRdtase_FAD/NAD-bd"/>
</dbReference>
<comment type="subcellular location">
    <subcellularLocation>
        <location evidence="9">Cytoplasm</location>
    </subcellularLocation>
    <subcellularLocation>
        <location evidence="9">Mitochondrion</location>
    </subcellularLocation>
    <text evidence="9">Relocalizes to mitochondria after H(2)O(2) exposure.</text>
</comment>
<comment type="catalytic activity">
    <reaction evidence="9">
        <text>2 oxidized [2Fe-2S]-[protein] + NADPH = 2 reduced [2Fe-2S]-[protein] + NADP(+) + H(+)</text>
        <dbReference type="Rhea" id="RHEA:67716"/>
        <dbReference type="Rhea" id="RHEA-COMP:17327"/>
        <dbReference type="Rhea" id="RHEA-COMP:17328"/>
        <dbReference type="ChEBI" id="CHEBI:15378"/>
        <dbReference type="ChEBI" id="CHEBI:33737"/>
        <dbReference type="ChEBI" id="CHEBI:33738"/>
        <dbReference type="ChEBI" id="CHEBI:57783"/>
        <dbReference type="ChEBI" id="CHEBI:58349"/>
    </reaction>
</comment>
<sequence length="578" mass="64951">MDDLLILYATETGTAQYVADAIARQCHRVYMPCRVQSTDAYSLSDLVSEQLVVFVVSTTGSGVEPRTMNTMWKALLRSDLPPDLFDDLSFAVFGLGDSAYEKFCWPAKKLARRLHVLGAQEFCVRGEGDDQDPMGLEGALGPWLETLTHALLQLQPLQPGQSIVPASNIPPSRAVFHQLGTSSSPIHPPRTSATLTSNTRITAADWNQDVRHLEFRMDEDIEYTPGDVAVVQPIAQSDDVETFLNRMGWREEADIVFRIDRVLKELSFPENLPETITYRELFSRYLDFNAVPRRSFFAYLQHFTSDELEREKLQDFLSREGADELYEYCFRVRRTIAEVLAEFRHVQIPRDYIFDVFPPLRARHFSIASSVKVHPRQVHLCVAVVKYRTKLKVPRQGICSTFLARLKPGDRVELTVQPGTMKLPTDGRPVICIGPGTGVAPMRAIIQERVHRGLRDNTLYFGCRSATKDQHYAADWAEYAAQGALVYRTAFSRDGPEGVARVYVQDLIREDAERIWGLLDPKCGATVVISGSSNKMPAAVKQALAAAAEKYGGMTMEEAQEFIAGMEASGRLIEECWS</sequence>
<keyword evidence="5 9" id="KW-0288">FMN</keyword>
<feature type="domain" description="Flavodoxin-like" evidence="10">
    <location>
        <begin position="4"/>
        <end position="148"/>
    </location>
</feature>
<evidence type="ECO:0000313" key="12">
    <source>
        <dbReference type="EMBL" id="KAF7318067.1"/>
    </source>
</evidence>
<dbReference type="InterPro" id="IPR003097">
    <property type="entry name" value="CysJ-like_FAD-binding"/>
</dbReference>
<dbReference type="OrthoDB" id="1856718at2759"/>
<dbReference type="InterPro" id="IPR017938">
    <property type="entry name" value="Riboflavin_synthase-like_b-brl"/>
</dbReference>
<dbReference type="PANTHER" id="PTHR19384:SF10">
    <property type="entry name" value="NADPH-DEPENDENT DIFLAVIN OXIDOREDUCTASE 1"/>
    <property type="match status" value="1"/>
</dbReference>
<dbReference type="InterPro" id="IPR008254">
    <property type="entry name" value="Flavodoxin/NO_synth"/>
</dbReference>
<feature type="binding site" evidence="9">
    <location>
        <position position="333"/>
    </location>
    <ligand>
        <name>FAD</name>
        <dbReference type="ChEBI" id="CHEBI:57692"/>
    </ligand>
</feature>
<accession>A0A8H6TJY1</accession>
<dbReference type="GO" id="GO:0016226">
    <property type="term" value="P:iron-sulfur cluster assembly"/>
    <property type="evidence" value="ECO:0007669"/>
    <property type="project" value="UniProtKB-UniRule"/>
</dbReference>
<keyword evidence="3 9" id="KW-0963">Cytoplasm</keyword>
<keyword evidence="6 9" id="KW-0274">FAD</keyword>
<dbReference type="PANTHER" id="PTHR19384">
    <property type="entry name" value="NITRIC OXIDE SYNTHASE-RELATED"/>
    <property type="match status" value="1"/>
</dbReference>
<proteinExistence type="inferred from homology"/>
<evidence type="ECO:0000256" key="1">
    <source>
        <dbReference type="ARBA" id="ARBA00001917"/>
    </source>
</evidence>
<dbReference type="AlphaFoldDB" id="A0A8H6TJY1"/>
<feature type="binding site" evidence="9">
    <location>
        <begin position="10"/>
        <end position="15"/>
    </location>
    <ligand>
        <name>FMN</name>
        <dbReference type="ChEBI" id="CHEBI:58210"/>
    </ligand>
</feature>
<evidence type="ECO:0000313" key="13">
    <source>
        <dbReference type="Proteomes" id="UP000613580"/>
    </source>
</evidence>
<dbReference type="Gene3D" id="3.40.50.80">
    <property type="entry name" value="Nucleotide-binding domain of ferredoxin-NADP reductase (FNR) module"/>
    <property type="match status" value="1"/>
</dbReference>
<evidence type="ECO:0000256" key="9">
    <source>
        <dbReference type="HAMAP-Rule" id="MF_03178"/>
    </source>
</evidence>
<dbReference type="PROSITE" id="PS50902">
    <property type="entry name" value="FLAVODOXIN_LIKE"/>
    <property type="match status" value="1"/>
</dbReference>
<evidence type="ECO:0000256" key="3">
    <source>
        <dbReference type="ARBA" id="ARBA00022490"/>
    </source>
</evidence>
<dbReference type="InterPro" id="IPR028879">
    <property type="entry name" value="NDOR1"/>
</dbReference>
<evidence type="ECO:0000256" key="8">
    <source>
        <dbReference type="ARBA" id="ARBA00023002"/>
    </source>
</evidence>
<dbReference type="Pfam" id="PF00667">
    <property type="entry name" value="FAD_binding_1"/>
    <property type="match status" value="1"/>
</dbReference>
<gene>
    <name evidence="9" type="primary">TAH18</name>
    <name evidence="12" type="ORF">HMN09_00314400</name>
</gene>
<comment type="caution">
    <text evidence="12">The sequence shown here is derived from an EMBL/GenBank/DDBJ whole genome shotgun (WGS) entry which is preliminary data.</text>
</comment>
<feature type="binding site" evidence="9">
    <location>
        <position position="130"/>
    </location>
    <ligand>
        <name>FMN</name>
        <dbReference type="ChEBI" id="CHEBI:58210"/>
    </ligand>
</feature>
<dbReference type="SUPFAM" id="SSF52218">
    <property type="entry name" value="Flavoproteins"/>
    <property type="match status" value="1"/>
</dbReference>
<dbReference type="EC" id="1.18.1.-" evidence="9"/>
<reference evidence="12" key="1">
    <citation type="submission" date="2020-05" db="EMBL/GenBank/DDBJ databases">
        <title>Mycena genomes resolve the evolution of fungal bioluminescence.</title>
        <authorList>
            <person name="Tsai I.J."/>
        </authorList>
    </citation>
    <scope>NUCLEOTIDE SEQUENCE</scope>
    <source>
        <strain evidence="12">110903Hualien_Pintung</strain>
    </source>
</reference>
<evidence type="ECO:0000256" key="7">
    <source>
        <dbReference type="ARBA" id="ARBA00022857"/>
    </source>
</evidence>
<evidence type="ECO:0000256" key="2">
    <source>
        <dbReference type="ARBA" id="ARBA00001974"/>
    </source>
</evidence>
<dbReference type="Pfam" id="PF00175">
    <property type="entry name" value="NAD_binding_1"/>
    <property type="match status" value="1"/>
</dbReference>
<comment type="cofactor">
    <cofactor evidence="2 9">
        <name>FAD</name>
        <dbReference type="ChEBI" id="CHEBI:57692"/>
    </cofactor>
</comment>
<dbReference type="InterPro" id="IPR029039">
    <property type="entry name" value="Flavoprotein-like_sf"/>
</dbReference>
<keyword evidence="4 9" id="KW-0285">Flavoprotein</keyword>
<comment type="similarity">
    <text evidence="9">In the C-terminal section; belongs to the flavoprotein pyridine nucleotide cytochrome reductase family.</text>
</comment>
<evidence type="ECO:0000259" key="11">
    <source>
        <dbReference type="PROSITE" id="PS51384"/>
    </source>
</evidence>
<protein>
    <recommendedName>
        <fullName evidence="9">NADPH-dependent diflavin oxidoreductase 1</fullName>
        <ecNumber evidence="9">1.18.1.-</ecNumber>
    </recommendedName>
    <alternativeName>
        <fullName evidence="9">NADPH-dependent FMN and FAD-containing oxidoreductase</fullName>
    </alternativeName>
</protein>
<comment type="cofactor">
    <cofactor evidence="1 9">
        <name>FMN</name>
        <dbReference type="ChEBI" id="CHEBI:58210"/>
    </cofactor>
</comment>
<dbReference type="HAMAP" id="MF_03178">
    <property type="entry name" value="NDOR1"/>
    <property type="match status" value="1"/>
</dbReference>
<dbReference type="GO" id="GO:0010181">
    <property type="term" value="F:FMN binding"/>
    <property type="evidence" value="ECO:0007669"/>
    <property type="project" value="UniProtKB-UniRule"/>
</dbReference>
<dbReference type="Gene3D" id="2.40.30.10">
    <property type="entry name" value="Translation factors"/>
    <property type="match status" value="1"/>
</dbReference>
<feature type="binding site" evidence="9">
    <location>
        <begin position="57"/>
        <end position="60"/>
    </location>
    <ligand>
        <name>FMN</name>
        <dbReference type="ChEBI" id="CHEBI:58210"/>
    </ligand>
</feature>
<keyword evidence="9" id="KW-0496">Mitochondrion</keyword>
<dbReference type="PRINTS" id="PR00369">
    <property type="entry name" value="FLAVODOXIN"/>
</dbReference>
<comment type="similarity">
    <text evidence="9">In the N-terminal section; belongs to the flavodoxin family.</text>
</comment>
<evidence type="ECO:0000256" key="6">
    <source>
        <dbReference type="ARBA" id="ARBA00022827"/>
    </source>
</evidence>
<comment type="similarity">
    <text evidence="9">Belongs to the NADPH-dependent diflavin oxidoreductase NDOR1 family.</text>
</comment>
<dbReference type="Pfam" id="PF00258">
    <property type="entry name" value="Flavodoxin_1"/>
    <property type="match status" value="1"/>
</dbReference>
<dbReference type="PRINTS" id="PR00371">
    <property type="entry name" value="FPNCR"/>
</dbReference>
<dbReference type="SUPFAM" id="SSF52343">
    <property type="entry name" value="Ferredoxin reductase-like, C-terminal NADP-linked domain"/>
    <property type="match status" value="1"/>
</dbReference>
<dbReference type="GO" id="GO:0005739">
    <property type="term" value="C:mitochondrion"/>
    <property type="evidence" value="ECO:0007669"/>
    <property type="project" value="UniProtKB-SubCell"/>
</dbReference>
<feature type="binding site" evidence="9">
    <location>
        <begin position="492"/>
        <end position="493"/>
    </location>
    <ligand>
        <name>NADP(+)</name>
        <dbReference type="ChEBI" id="CHEBI:58349"/>
    </ligand>
</feature>
<comment type="function">
    <text evidence="9">NADPH-dependent reductase which is a central component of the cytosolic iron-sulfur (Fe-S) protein assembly (CIA) machinery. Transfers electrons from NADPH via its FAD and FMN prosthetic groups to the [2Fe-2S] cluster of DRE2, another key component of the CIA machinery. In turn, this reduced cluster provides electrons for assembly of cytosolic iron-sulfur cluster proteins. Positively controls H(2)O(2)-induced cell death.</text>
</comment>
<dbReference type="Gene3D" id="3.40.50.360">
    <property type="match status" value="1"/>
</dbReference>
<dbReference type="InterPro" id="IPR001709">
    <property type="entry name" value="Flavoprot_Pyr_Nucl_cyt_Rdtase"/>
</dbReference>
<dbReference type="GO" id="GO:0016651">
    <property type="term" value="F:oxidoreductase activity, acting on NAD(P)H"/>
    <property type="evidence" value="ECO:0007669"/>
    <property type="project" value="UniProtKB-UniRule"/>
</dbReference>
<feature type="binding site" evidence="9">
    <location>
        <position position="577"/>
    </location>
    <ligand>
        <name>FAD</name>
        <dbReference type="ChEBI" id="CHEBI:57692"/>
    </ligand>
</feature>